<dbReference type="AlphaFoldDB" id="A0A6C0DD17"/>
<feature type="transmembrane region" description="Helical" evidence="1">
    <location>
        <begin position="12"/>
        <end position="34"/>
    </location>
</feature>
<feature type="transmembrane region" description="Helical" evidence="1">
    <location>
        <begin position="127"/>
        <end position="146"/>
    </location>
</feature>
<proteinExistence type="predicted"/>
<dbReference type="EMBL" id="MN739574">
    <property type="protein sequence ID" value="QHT13525.1"/>
    <property type="molecule type" value="Genomic_DNA"/>
</dbReference>
<reference evidence="2" key="1">
    <citation type="journal article" date="2020" name="Nature">
        <title>Giant virus diversity and host interactions through global metagenomics.</title>
        <authorList>
            <person name="Schulz F."/>
            <person name="Roux S."/>
            <person name="Paez-Espino D."/>
            <person name="Jungbluth S."/>
            <person name="Walsh D.A."/>
            <person name="Denef V.J."/>
            <person name="McMahon K.D."/>
            <person name="Konstantinidis K.T."/>
            <person name="Eloe-Fadrosh E.A."/>
            <person name="Kyrpides N.C."/>
            <person name="Woyke T."/>
        </authorList>
    </citation>
    <scope>NUCLEOTIDE SEQUENCE</scope>
    <source>
        <strain evidence="2">GVMAG-M-3300023174-131</strain>
    </source>
</reference>
<feature type="transmembrane region" description="Helical" evidence="1">
    <location>
        <begin position="95"/>
        <end position="115"/>
    </location>
</feature>
<accession>A0A6C0DD17</accession>
<name>A0A6C0DD17_9ZZZZ</name>
<sequence>MIVNKAELITNILINVLFVSLFIALFFFTYAAYIEKQVVTNQMKFLAGDTSNIIKLFGKNVTEIVRDNVKNTVIPDLSHEDEIVKKSNNEIIKKVIKINIFFAIIVSLIVYYIYIKYSNKSYDLGEIIVNNLIILFFIGIVEYSILKYFGSRYISIDTNKVKLSLLTNFKKYNYI</sequence>
<evidence type="ECO:0000256" key="1">
    <source>
        <dbReference type="SAM" id="Phobius"/>
    </source>
</evidence>
<keyword evidence="1" id="KW-0472">Membrane</keyword>
<keyword evidence="1" id="KW-1133">Transmembrane helix</keyword>
<protein>
    <submittedName>
        <fullName evidence="2">Uncharacterized protein</fullName>
    </submittedName>
</protein>
<keyword evidence="1" id="KW-0812">Transmembrane</keyword>
<evidence type="ECO:0000313" key="2">
    <source>
        <dbReference type="EMBL" id="QHT13525.1"/>
    </source>
</evidence>
<organism evidence="2">
    <name type="scientific">viral metagenome</name>
    <dbReference type="NCBI Taxonomy" id="1070528"/>
    <lineage>
        <taxon>unclassified sequences</taxon>
        <taxon>metagenomes</taxon>
        <taxon>organismal metagenomes</taxon>
    </lineage>
</organism>